<dbReference type="AlphaFoldDB" id="A0A1H3UC87"/>
<name>A0A1H3UC87_9ACTN</name>
<evidence type="ECO:0000313" key="3">
    <source>
        <dbReference type="Proteomes" id="UP000199632"/>
    </source>
</evidence>
<keyword evidence="3" id="KW-1185">Reference proteome</keyword>
<evidence type="ECO:0000313" key="2">
    <source>
        <dbReference type="EMBL" id="SDZ60043.1"/>
    </source>
</evidence>
<proteinExistence type="predicted"/>
<gene>
    <name evidence="2" type="ORF">SAMN05421684_6976</name>
</gene>
<feature type="compositionally biased region" description="Low complexity" evidence="1">
    <location>
        <begin position="1"/>
        <end position="12"/>
    </location>
</feature>
<dbReference type="EMBL" id="FNQB01000004">
    <property type="protein sequence ID" value="SDZ60043.1"/>
    <property type="molecule type" value="Genomic_DNA"/>
</dbReference>
<accession>A0A1H3UC87</accession>
<feature type="region of interest" description="Disordered" evidence="1">
    <location>
        <begin position="1"/>
        <end position="35"/>
    </location>
</feature>
<sequence length="126" mass="12868">MLAAAACSANDPPAKPAETPPAAVQIPPRADGAPSARDVVDAFAAAGLPVPSPRDNSSNCASGGLRCSELVTTDAISVYVFPDETSAEEFAGPDTHRVGVVVLSYAAARTPEEDRPAYESTLTSLL</sequence>
<evidence type="ECO:0008006" key="4">
    <source>
        <dbReference type="Google" id="ProtNLM"/>
    </source>
</evidence>
<dbReference type="Proteomes" id="UP000199632">
    <property type="component" value="Unassembled WGS sequence"/>
</dbReference>
<evidence type="ECO:0000256" key="1">
    <source>
        <dbReference type="SAM" id="MobiDB-lite"/>
    </source>
</evidence>
<organism evidence="2 3">
    <name type="scientific">Asanoa ishikariensis</name>
    <dbReference type="NCBI Taxonomy" id="137265"/>
    <lineage>
        <taxon>Bacteria</taxon>
        <taxon>Bacillati</taxon>
        <taxon>Actinomycetota</taxon>
        <taxon>Actinomycetes</taxon>
        <taxon>Micromonosporales</taxon>
        <taxon>Micromonosporaceae</taxon>
        <taxon>Asanoa</taxon>
    </lineage>
</organism>
<reference evidence="3" key="1">
    <citation type="submission" date="2016-10" db="EMBL/GenBank/DDBJ databases">
        <authorList>
            <person name="Varghese N."/>
            <person name="Submissions S."/>
        </authorList>
    </citation>
    <scope>NUCLEOTIDE SEQUENCE [LARGE SCALE GENOMIC DNA]</scope>
    <source>
        <strain evidence="3">DSM 44718</strain>
    </source>
</reference>
<protein>
    <recommendedName>
        <fullName evidence="4">DUF3558 domain-containing protein</fullName>
    </recommendedName>
</protein>